<accession>F3ZWJ3</accession>
<evidence type="ECO:0000313" key="2">
    <source>
        <dbReference type="EMBL" id="AEE95428.1"/>
    </source>
</evidence>
<feature type="domain" description="Uroporphyrinogen decarboxylase (URO-D)" evidence="1">
    <location>
        <begin position="31"/>
        <end position="331"/>
    </location>
</feature>
<sequence length="459" mass="51719">MTGKERIYSTMRHERGIDKVAWVPFAGIHAGKLTGYTPTDILTDEDKLYESLVKVNETYKPDGQPIMFDLQIEAEILGCELMWAEKAPPSVKTHPLESNDDIPDYIPKEHDGRIPVALNTLKRLKDGAIGQNTALYGLICGPFTLASHLRGNDIFMDMIDKPEYVKALLAYTVDVAEAMAGYYIDAGADVVAVVDPLVSQISPMHFAEFLTDGFNRIFSYIRQRGTFSSFFVCGNATRNIEEMCKTQPDCISIDENIDMPEAKKITDRYNIVIGGNIPLTSVMLYGSQYDNMKYVIGLLDAMDHHNLIISPGCDMPYDVPPENVVGVRQAIDDTQAVREIVKSYKAGVQQEDIDVQLPDYDKLDKPLIEVFTIDSATCAACGYMVDAVKVAKQHFGDRIDFIEYKAVNRENIYRIQKMGIKNLPCIFINGELKYSSIIPDRKELFEEIERYLVKDEQRA</sequence>
<dbReference type="KEGG" id="mas:Mahau_0210"/>
<dbReference type="Pfam" id="PF01208">
    <property type="entry name" value="URO-D"/>
    <property type="match status" value="1"/>
</dbReference>
<dbReference type="STRING" id="697281.Mahau_0210"/>
<dbReference type="InterPro" id="IPR000257">
    <property type="entry name" value="Uroporphyrinogen_deCOase"/>
</dbReference>
<dbReference type="AlphaFoldDB" id="F3ZWJ3"/>
<reference evidence="2 3" key="2">
    <citation type="journal article" date="2011" name="Stand. Genomic Sci.">
        <title>Complete genome sequence of Mahella australiensis type strain (50-1 BON).</title>
        <authorList>
            <person name="Sikorski J."/>
            <person name="Teshima H."/>
            <person name="Nolan M."/>
            <person name="Lucas S."/>
            <person name="Hammon N."/>
            <person name="Deshpande S."/>
            <person name="Cheng J.F."/>
            <person name="Pitluck S."/>
            <person name="Liolios K."/>
            <person name="Pagani I."/>
            <person name="Ivanova N."/>
            <person name="Huntemann M."/>
            <person name="Mavromatis K."/>
            <person name="Ovchinikova G."/>
            <person name="Pati A."/>
            <person name="Tapia R."/>
            <person name="Han C."/>
            <person name="Goodwin L."/>
            <person name="Chen A."/>
            <person name="Palaniappan K."/>
            <person name="Land M."/>
            <person name="Hauser L."/>
            <person name="Ngatchou-Djao O.D."/>
            <person name="Rohde M."/>
            <person name="Pukall R."/>
            <person name="Spring S."/>
            <person name="Abt B."/>
            <person name="Goker M."/>
            <person name="Detter J.C."/>
            <person name="Woyke T."/>
            <person name="Bristow J."/>
            <person name="Markowitz V."/>
            <person name="Hugenholtz P."/>
            <person name="Eisen J.A."/>
            <person name="Kyrpides N.C."/>
            <person name="Klenk H.P."/>
            <person name="Lapidus A."/>
        </authorList>
    </citation>
    <scope>NUCLEOTIDE SEQUENCE [LARGE SCALE GENOMIC DNA]</scope>
    <source>
        <strain evidence="3">DSM 15567 / CIP 107919 / 50-1 BON</strain>
    </source>
</reference>
<dbReference type="EMBL" id="CP002360">
    <property type="protein sequence ID" value="AEE95428.1"/>
    <property type="molecule type" value="Genomic_DNA"/>
</dbReference>
<organism evidence="2 3">
    <name type="scientific">Mahella australiensis (strain DSM 15567 / CIP 107919 / 50-1 BON)</name>
    <dbReference type="NCBI Taxonomy" id="697281"/>
    <lineage>
        <taxon>Bacteria</taxon>
        <taxon>Bacillati</taxon>
        <taxon>Bacillota</taxon>
        <taxon>Clostridia</taxon>
        <taxon>Thermoanaerobacterales</taxon>
        <taxon>Thermoanaerobacterales Family IV. Incertae Sedis</taxon>
        <taxon>Mahella</taxon>
    </lineage>
</organism>
<keyword evidence="2" id="KW-0489">Methyltransferase</keyword>
<dbReference type="SUPFAM" id="SSF52833">
    <property type="entry name" value="Thioredoxin-like"/>
    <property type="match status" value="1"/>
</dbReference>
<dbReference type="CDD" id="cd03465">
    <property type="entry name" value="URO-D_like"/>
    <property type="match status" value="1"/>
</dbReference>
<dbReference type="Gene3D" id="3.40.30.10">
    <property type="entry name" value="Glutaredoxin"/>
    <property type="match status" value="1"/>
</dbReference>
<dbReference type="OrthoDB" id="9780425at2"/>
<protein>
    <submittedName>
        <fullName evidence="2">Methylamine-specific methylcobalamin:coenzyme M methyltransferase</fullName>
    </submittedName>
</protein>
<dbReference type="GO" id="GO:0006779">
    <property type="term" value="P:porphyrin-containing compound biosynthetic process"/>
    <property type="evidence" value="ECO:0007669"/>
    <property type="project" value="InterPro"/>
</dbReference>
<reference evidence="3" key="1">
    <citation type="submission" date="2010-11" db="EMBL/GenBank/DDBJ databases">
        <title>The complete genome of Mahella australiensis DSM 15567.</title>
        <authorList>
            <consortium name="US DOE Joint Genome Institute (JGI-PGF)"/>
            <person name="Lucas S."/>
            <person name="Copeland A."/>
            <person name="Lapidus A."/>
            <person name="Bruce D."/>
            <person name="Goodwin L."/>
            <person name="Pitluck S."/>
            <person name="Kyrpides N."/>
            <person name="Mavromatis K."/>
            <person name="Pagani I."/>
            <person name="Ivanova N."/>
            <person name="Teshima H."/>
            <person name="Brettin T."/>
            <person name="Detter J.C."/>
            <person name="Han C."/>
            <person name="Tapia R."/>
            <person name="Land M."/>
            <person name="Hauser L."/>
            <person name="Markowitz V."/>
            <person name="Cheng J.-F."/>
            <person name="Hugenholtz P."/>
            <person name="Woyke T."/>
            <person name="Wu D."/>
            <person name="Spring S."/>
            <person name="Pukall R."/>
            <person name="Steenblock K."/>
            <person name="Schneider S."/>
            <person name="Klenk H.-P."/>
            <person name="Eisen J.A."/>
        </authorList>
    </citation>
    <scope>NUCLEOTIDE SEQUENCE [LARGE SCALE GENOMIC DNA]</scope>
    <source>
        <strain evidence="3">DSM 15567 / CIP 107919 / 50-1 BON</strain>
    </source>
</reference>
<evidence type="ECO:0000259" key="1">
    <source>
        <dbReference type="Pfam" id="PF01208"/>
    </source>
</evidence>
<dbReference type="InterPro" id="IPR036249">
    <property type="entry name" value="Thioredoxin-like_sf"/>
</dbReference>
<dbReference type="RefSeq" id="WP_013779862.1">
    <property type="nucleotide sequence ID" value="NC_015520.1"/>
</dbReference>
<dbReference type="PANTHER" id="PTHR47099">
    <property type="entry name" value="METHYLCOBAMIDE:COM METHYLTRANSFERASE MTBA"/>
    <property type="match status" value="1"/>
</dbReference>
<gene>
    <name evidence="2" type="ordered locus">Mahau_0210</name>
</gene>
<dbReference type="SUPFAM" id="SSF51726">
    <property type="entry name" value="UROD/MetE-like"/>
    <property type="match status" value="1"/>
</dbReference>
<dbReference type="eggNOG" id="COG0407">
    <property type="taxonomic scope" value="Bacteria"/>
</dbReference>
<dbReference type="GO" id="GO:0008168">
    <property type="term" value="F:methyltransferase activity"/>
    <property type="evidence" value="ECO:0007669"/>
    <property type="project" value="UniProtKB-KW"/>
</dbReference>
<dbReference type="InterPro" id="IPR052024">
    <property type="entry name" value="Methanogen_methyltrans"/>
</dbReference>
<dbReference type="GO" id="GO:0032259">
    <property type="term" value="P:methylation"/>
    <property type="evidence" value="ECO:0007669"/>
    <property type="project" value="UniProtKB-KW"/>
</dbReference>
<dbReference type="InterPro" id="IPR038071">
    <property type="entry name" value="UROD/MetE-like_sf"/>
</dbReference>
<keyword evidence="3" id="KW-1185">Reference proteome</keyword>
<evidence type="ECO:0000313" key="3">
    <source>
        <dbReference type="Proteomes" id="UP000008457"/>
    </source>
</evidence>
<proteinExistence type="predicted"/>
<name>F3ZWJ3_MAHA5</name>
<dbReference type="Proteomes" id="UP000008457">
    <property type="component" value="Chromosome"/>
</dbReference>
<dbReference type="Gene3D" id="3.20.20.210">
    <property type="match status" value="1"/>
</dbReference>
<dbReference type="PANTHER" id="PTHR47099:SF1">
    <property type="entry name" value="METHYLCOBAMIDE:COM METHYLTRANSFERASE MTBA"/>
    <property type="match status" value="1"/>
</dbReference>
<keyword evidence="2" id="KW-0808">Transferase</keyword>
<dbReference type="HOGENOM" id="CLU_040933_2_2_9"/>
<dbReference type="GO" id="GO:0004853">
    <property type="term" value="F:uroporphyrinogen decarboxylase activity"/>
    <property type="evidence" value="ECO:0007669"/>
    <property type="project" value="InterPro"/>
</dbReference>